<dbReference type="SMART" id="SM00195">
    <property type="entry name" value="DSPc"/>
    <property type="match status" value="1"/>
</dbReference>
<accession>U4L0T5</accession>
<dbReference type="Proteomes" id="UP000018144">
    <property type="component" value="Unassembled WGS sequence"/>
</dbReference>
<dbReference type="CDD" id="cd14518">
    <property type="entry name" value="DSP_fungal_YVH1"/>
    <property type="match status" value="1"/>
</dbReference>
<evidence type="ECO:0000256" key="2">
    <source>
        <dbReference type="ARBA" id="ARBA00013064"/>
    </source>
</evidence>
<dbReference type="SUPFAM" id="SSF52799">
    <property type="entry name" value="(Phosphotyrosine protein) phosphatases II"/>
    <property type="match status" value="1"/>
</dbReference>
<dbReference type="InterPro" id="IPR029021">
    <property type="entry name" value="Prot-tyrosine_phosphatase-like"/>
</dbReference>
<dbReference type="EMBL" id="HF935445">
    <property type="protein sequence ID" value="CCX09227.1"/>
    <property type="molecule type" value="Genomic_DNA"/>
</dbReference>
<evidence type="ECO:0000256" key="3">
    <source>
        <dbReference type="ARBA" id="ARBA00022801"/>
    </source>
</evidence>
<dbReference type="OrthoDB" id="2017893at2759"/>
<evidence type="ECO:0000313" key="8">
    <source>
        <dbReference type="EMBL" id="CCX09227.1"/>
    </source>
</evidence>
<dbReference type="eggNOG" id="KOG1716">
    <property type="taxonomic scope" value="Eukaryota"/>
</dbReference>
<dbReference type="InterPro" id="IPR000340">
    <property type="entry name" value="Dual-sp_phosphatase_cat-dom"/>
</dbReference>
<feature type="domain" description="Tyrosine-protein phosphatase" evidence="6">
    <location>
        <begin position="33"/>
        <end position="176"/>
    </location>
</feature>
<dbReference type="PANTHER" id="PTHR45848:SF4">
    <property type="entry name" value="DUAL SPECIFICITY PROTEIN PHOSPHATASE 12"/>
    <property type="match status" value="1"/>
</dbReference>
<dbReference type="EC" id="3.1.3.48" evidence="2"/>
<dbReference type="PIRSF" id="PIRSF000941">
    <property type="entry name" value="DUSP12"/>
    <property type="match status" value="1"/>
</dbReference>
<gene>
    <name evidence="8" type="ORF">PCON_08820</name>
</gene>
<dbReference type="PROSITE" id="PS50054">
    <property type="entry name" value="TYR_PHOSPHATASE_DUAL"/>
    <property type="match status" value="1"/>
</dbReference>
<dbReference type="PROSITE" id="PS50056">
    <property type="entry name" value="TYR_PHOSPHATASE_2"/>
    <property type="match status" value="1"/>
</dbReference>
<protein>
    <recommendedName>
        <fullName evidence="2">protein-tyrosine-phosphatase</fullName>
        <ecNumber evidence="2">3.1.3.48</ecNumber>
    </recommendedName>
</protein>
<dbReference type="GO" id="GO:0008138">
    <property type="term" value="F:protein tyrosine/serine/threonine phosphatase activity"/>
    <property type="evidence" value="ECO:0007669"/>
    <property type="project" value="InterPro"/>
</dbReference>
<keyword evidence="3" id="KW-0378">Hydrolase</keyword>
<dbReference type="GO" id="GO:0005634">
    <property type="term" value="C:nucleus"/>
    <property type="evidence" value="ECO:0007669"/>
    <property type="project" value="TreeGrafter"/>
</dbReference>
<evidence type="ECO:0000256" key="5">
    <source>
        <dbReference type="PIRSR" id="PIRSR000941-50"/>
    </source>
</evidence>
<dbReference type="Pfam" id="PF00782">
    <property type="entry name" value="DSPc"/>
    <property type="match status" value="1"/>
</dbReference>
<evidence type="ECO:0000256" key="1">
    <source>
        <dbReference type="ARBA" id="ARBA00008601"/>
    </source>
</evidence>
<dbReference type="PROSITE" id="PS00383">
    <property type="entry name" value="TYR_PHOSPHATASE_1"/>
    <property type="match status" value="1"/>
</dbReference>
<evidence type="ECO:0000313" key="9">
    <source>
        <dbReference type="Proteomes" id="UP000018144"/>
    </source>
</evidence>
<dbReference type="InterPro" id="IPR000387">
    <property type="entry name" value="Tyr_Pase_dom"/>
</dbReference>
<evidence type="ECO:0000259" key="6">
    <source>
        <dbReference type="PROSITE" id="PS50054"/>
    </source>
</evidence>
<comment type="similarity">
    <text evidence="1">Belongs to the protein-tyrosine phosphatase family. Non-receptor class dual specificity subfamily.</text>
</comment>
<sequence length="350" mass="39049">MYPAFTIHSLPVHKTEIAPSTTQPTGHQMSISSMHQVPDTRLWIGGMFALRGKEALKEAGITHVVSVLRQPLDATLYEGYQHHIIEVDDVEDENIIEHFAGANEFIEKALEGGGAVLIHCAMGKSRSTTILAQYLMQSQSLTPSEAVALIKSQRSLVEPNEGFMKQLELYHAMKYETDIDNHPMYQRWLYQCELEAAKAAGVAPERVHFRDAERRVAEIAGEAEETTEGGEKKHTECELRCKKCRRTLATSAFLTPHIPKSAQPPQSRGPAQPCSHHFLEPLSWMRPELEQQKLEGKLECPKCQSKVGSYAWQGIKCSCGEWIVPAISLARGRVDEVKIRATQGLKGSVL</sequence>
<dbReference type="InterPro" id="IPR016278">
    <property type="entry name" value="DUSP12"/>
</dbReference>
<feature type="domain" description="Tyrosine specific protein phosphatases" evidence="7">
    <location>
        <begin position="97"/>
        <end position="154"/>
    </location>
</feature>
<dbReference type="OMA" id="FAWQGMQ"/>
<dbReference type="GO" id="GO:0004725">
    <property type="term" value="F:protein tyrosine phosphatase activity"/>
    <property type="evidence" value="ECO:0007669"/>
    <property type="project" value="UniProtKB-EC"/>
</dbReference>
<feature type="active site" description="Phosphocysteine intermediate" evidence="5">
    <location>
        <position position="120"/>
    </location>
</feature>
<dbReference type="InterPro" id="IPR020422">
    <property type="entry name" value="TYR_PHOSPHATASE_DUAL_dom"/>
</dbReference>
<evidence type="ECO:0000256" key="4">
    <source>
        <dbReference type="ARBA" id="ARBA00022912"/>
    </source>
</evidence>
<dbReference type="STRING" id="1076935.U4L0T5"/>
<keyword evidence="4" id="KW-0904">Protein phosphatase</keyword>
<dbReference type="Gene3D" id="3.90.190.10">
    <property type="entry name" value="Protein tyrosine phosphatase superfamily"/>
    <property type="match status" value="1"/>
</dbReference>
<evidence type="ECO:0000259" key="7">
    <source>
        <dbReference type="PROSITE" id="PS50056"/>
    </source>
</evidence>
<dbReference type="AlphaFoldDB" id="U4L0T5"/>
<reference evidence="8 9" key="1">
    <citation type="journal article" date="2013" name="PLoS Genet.">
        <title>The genome and development-dependent transcriptomes of Pyronema confluens: a window into fungal evolution.</title>
        <authorList>
            <person name="Traeger S."/>
            <person name="Altegoer F."/>
            <person name="Freitag M."/>
            <person name="Gabaldon T."/>
            <person name="Kempken F."/>
            <person name="Kumar A."/>
            <person name="Marcet-Houben M."/>
            <person name="Poggeler S."/>
            <person name="Stajich J.E."/>
            <person name="Nowrousian M."/>
        </authorList>
    </citation>
    <scope>NUCLEOTIDE SEQUENCE [LARGE SCALE GENOMIC DNA]</scope>
    <source>
        <strain evidence="9">CBS 100304</strain>
        <tissue evidence="8">Vegetative mycelium</tissue>
    </source>
</reference>
<keyword evidence="9" id="KW-1185">Reference proteome</keyword>
<organism evidence="8 9">
    <name type="scientific">Pyronema omphalodes (strain CBS 100304)</name>
    <name type="common">Pyronema confluens</name>
    <dbReference type="NCBI Taxonomy" id="1076935"/>
    <lineage>
        <taxon>Eukaryota</taxon>
        <taxon>Fungi</taxon>
        <taxon>Dikarya</taxon>
        <taxon>Ascomycota</taxon>
        <taxon>Pezizomycotina</taxon>
        <taxon>Pezizomycetes</taxon>
        <taxon>Pezizales</taxon>
        <taxon>Pyronemataceae</taxon>
        <taxon>Pyronema</taxon>
    </lineage>
</organism>
<name>U4L0T5_PYROM</name>
<dbReference type="InterPro" id="IPR016130">
    <property type="entry name" value="Tyr_Pase_AS"/>
</dbReference>
<proteinExistence type="inferred from homology"/>
<dbReference type="PANTHER" id="PTHR45848">
    <property type="entry name" value="DUAL SPECIFICITY PROTEIN PHOSPHATASE 12 FAMILY MEMBER"/>
    <property type="match status" value="1"/>
</dbReference>